<dbReference type="Pfam" id="PF01797">
    <property type="entry name" value="Y1_Tnp"/>
    <property type="match status" value="1"/>
</dbReference>
<dbReference type="OrthoDB" id="9788881at2"/>
<protein>
    <recommendedName>
        <fullName evidence="1">Transposase IS200-like domain-containing protein</fullName>
    </recommendedName>
</protein>
<evidence type="ECO:0000259" key="1">
    <source>
        <dbReference type="SMART" id="SM01321"/>
    </source>
</evidence>
<dbReference type="SUPFAM" id="SSF143422">
    <property type="entry name" value="Transposase IS200-like"/>
    <property type="match status" value="1"/>
</dbReference>
<dbReference type="GO" id="GO:0003677">
    <property type="term" value="F:DNA binding"/>
    <property type="evidence" value="ECO:0007669"/>
    <property type="project" value="InterPro"/>
</dbReference>
<dbReference type="eggNOG" id="COG1943">
    <property type="taxonomic scope" value="Bacteria"/>
</dbReference>
<dbReference type="GO" id="GO:0004803">
    <property type="term" value="F:transposase activity"/>
    <property type="evidence" value="ECO:0007669"/>
    <property type="project" value="InterPro"/>
</dbReference>
<name>I7J6H8_9CLOT</name>
<accession>I7J6H8</accession>
<dbReference type="GO" id="GO:0006313">
    <property type="term" value="P:DNA transposition"/>
    <property type="evidence" value="ECO:0007669"/>
    <property type="project" value="InterPro"/>
</dbReference>
<dbReference type="STRING" id="857293.CAAU_2431"/>
<proteinExistence type="predicted"/>
<dbReference type="AlphaFoldDB" id="I7J6H8"/>
<gene>
    <name evidence="2" type="ORF">CAAU_2431</name>
</gene>
<dbReference type="RefSeq" id="WP_008909761.1">
    <property type="nucleotide sequence ID" value="NZ_CAKP01000129.1"/>
</dbReference>
<dbReference type="EMBL" id="CAKP01000129">
    <property type="protein sequence ID" value="CCJ34514.1"/>
    <property type="molecule type" value="Genomic_DNA"/>
</dbReference>
<dbReference type="InterPro" id="IPR036515">
    <property type="entry name" value="Transposase_17_sf"/>
</dbReference>
<dbReference type="Gene3D" id="3.30.70.1290">
    <property type="entry name" value="Transposase IS200-like"/>
    <property type="match status" value="1"/>
</dbReference>
<sequence>MPRPPRIIYSGAIYHIYQRGNNKEDIFKEEEYKKFFLKQLKNLNIRFDFNILAYAIMSNHYHFLIKTGDTPISDIIFNLNNIYAKYYNEKLNRSGHVFESRFNSKVVLDDAYLICLLRYIHRNPVRANIVKSVDEYRWTSHYFYKNNINNFVYPSFILNILSNNLKDSLKIYNNLMMEEGDDCNFKKDLEIICKKFSFNLESSLSFLDLQDLAEPGKRPSLDEIWLEVNTNKDELHLIRRGFKRRNFTNYKVEFIKKALKQNYTITEIAKFLNVSPSAVSKIIIRKDINPTF</sequence>
<dbReference type="PANTHER" id="PTHR34322:SF2">
    <property type="entry name" value="TRANSPOSASE IS200-LIKE DOMAIN-CONTAINING PROTEIN"/>
    <property type="match status" value="1"/>
</dbReference>
<dbReference type="PANTHER" id="PTHR34322">
    <property type="entry name" value="TRANSPOSASE, Y1_TNP DOMAIN-CONTAINING"/>
    <property type="match status" value="1"/>
</dbReference>
<dbReference type="Proteomes" id="UP000007652">
    <property type="component" value="Unassembled WGS sequence"/>
</dbReference>
<organism evidence="2 3">
    <name type="scientific">Caloramator australicus RC3</name>
    <dbReference type="NCBI Taxonomy" id="857293"/>
    <lineage>
        <taxon>Bacteria</taxon>
        <taxon>Bacillati</taxon>
        <taxon>Bacillota</taxon>
        <taxon>Clostridia</taxon>
        <taxon>Eubacteriales</taxon>
        <taxon>Clostridiaceae</taxon>
        <taxon>Caloramator</taxon>
    </lineage>
</organism>
<evidence type="ECO:0000313" key="2">
    <source>
        <dbReference type="EMBL" id="CCJ34514.1"/>
    </source>
</evidence>
<evidence type="ECO:0000313" key="3">
    <source>
        <dbReference type="Proteomes" id="UP000007652"/>
    </source>
</evidence>
<comment type="caution">
    <text evidence="2">The sequence shown here is derived from an EMBL/GenBank/DDBJ whole genome shotgun (WGS) entry which is preliminary data.</text>
</comment>
<feature type="domain" description="Transposase IS200-like" evidence="1">
    <location>
        <begin position="9"/>
        <end position="123"/>
    </location>
</feature>
<keyword evidence="3" id="KW-1185">Reference proteome</keyword>
<reference evidence="2 3" key="1">
    <citation type="journal article" date="2011" name="J. Bacteriol.">
        <title>Draft genome sequence of Caloramator australicus strain RC3T, a thermoanaerobe from the Great Artesian Basin of Australia.</title>
        <authorList>
            <person name="Ogg C.D."/>
            <person name="Patel B.K.C."/>
        </authorList>
    </citation>
    <scope>NUCLEOTIDE SEQUENCE [LARGE SCALE GENOMIC DNA]</scope>
    <source>
        <strain evidence="2 3">RC3</strain>
    </source>
</reference>
<dbReference type="SMART" id="SM01321">
    <property type="entry name" value="Y1_Tnp"/>
    <property type="match status" value="1"/>
</dbReference>
<dbReference type="InterPro" id="IPR002686">
    <property type="entry name" value="Transposase_17"/>
</dbReference>